<dbReference type="CDD" id="cd02513">
    <property type="entry name" value="CMP-NeuAc_Synthase"/>
    <property type="match status" value="1"/>
</dbReference>
<keyword evidence="8" id="KW-0479">Metal-binding</keyword>
<organism evidence="12 13">
    <name type="scientific">Protaetiibacter larvae</name>
    <dbReference type="NCBI Taxonomy" id="2592654"/>
    <lineage>
        <taxon>Bacteria</taxon>
        <taxon>Bacillati</taxon>
        <taxon>Actinomycetota</taxon>
        <taxon>Actinomycetes</taxon>
        <taxon>Micrococcales</taxon>
        <taxon>Microbacteriaceae</taxon>
        <taxon>Protaetiibacter</taxon>
    </lineage>
</organism>
<dbReference type="SFLD" id="SFLDG01138">
    <property type="entry name" value="C1.6.2:_Deoxy-d-mannose-octulo"/>
    <property type="match status" value="1"/>
</dbReference>
<proteinExistence type="inferred from homology"/>
<feature type="compositionally biased region" description="Low complexity" evidence="11">
    <location>
        <begin position="388"/>
        <end position="397"/>
    </location>
</feature>
<evidence type="ECO:0000313" key="13">
    <source>
        <dbReference type="Proteomes" id="UP000322159"/>
    </source>
</evidence>
<keyword evidence="10" id="KW-0460">Magnesium</keyword>
<comment type="similarity">
    <text evidence="4">Belongs to the KdsC family.</text>
</comment>
<comment type="subunit">
    <text evidence="6">Homotetramer.</text>
</comment>
<evidence type="ECO:0000256" key="9">
    <source>
        <dbReference type="ARBA" id="ARBA00022801"/>
    </source>
</evidence>
<evidence type="ECO:0000256" key="4">
    <source>
        <dbReference type="ARBA" id="ARBA00005893"/>
    </source>
</evidence>
<comment type="cofactor">
    <cofactor evidence="2">
        <name>Mg(2+)</name>
        <dbReference type="ChEBI" id="CHEBI:18420"/>
    </cofactor>
</comment>
<evidence type="ECO:0000256" key="7">
    <source>
        <dbReference type="ARBA" id="ARBA00012491"/>
    </source>
</evidence>
<dbReference type="GO" id="GO:0006054">
    <property type="term" value="P:N-acetylneuraminate metabolic process"/>
    <property type="evidence" value="ECO:0007669"/>
    <property type="project" value="UniProtKB-UniPathway"/>
</dbReference>
<gene>
    <name evidence="12" type="ORF">FLP23_10990</name>
</gene>
<dbReference type="GO" id="GO:0046872">
    <property type="term" value="F:metal ion binding"/>
    <property type="evidence" value="ECO:0007669"/>
    <property type="project" value="UniProtKB-KW"/>
</dbReference>
<dbReference type="GO" id="GO:0016788">
    <property type="term" value="F:hydrolase activity, acting on ester bonds"/>
    <property type="evidence" value="ECO:0007669"/>
    <property type="project" value="InterPro"/>
</dbReference>
<dbReference type="InterPro" id="IPR050793">
    <property type="entry name" value="CMP-NeuNAc_synthase"/>
</dbReference>
<dbReference type="KEGG" id="lyk:FLP23_10990"/>
<evidence type="ECO:0000313" key="12">
    <source>
        <dbReference type="EMBL" id="QEO10483.1"/>
    </source>
</evidence>
<dbReference type="InterPro" id="IPR036412">
    <property type="entry name" value="HAD-like_sf"/>
</dbReference>
<dbReference type="SUPFAM" id="SSF53448">
    <property type="entry name" value="Nucleotide-diphospho-sugar transferases"/>
    <property type="match status" value="1"/>
</dbReference>
<dbReference type="InterPro" id="IPR023214">
    <property type="entry name" value="HAD_sf"/>
</dbReference>
<evidence type="ECO:0000256" key="8">
    <source>
        <dbReference type="ARBA" id="ARBA00022723"/>
    </source>
</evidence>
<dbReference type="PANTHER" id="PTHR21485">
    <property type="entry name" value="HAD SUPERFAMILY MEMBERS CMAS AND KDSC"/>
    <property type="match status" value="1"/>
</dbReference>
<evidence type="ECO:0000256" key="6">
    <source>
        <dbReference type="ARBA" id="ARBA00011881"/>
    </source>
</evidence>
<evidence type="ECO:0000256" key="2">
    <source>
        <dbReference type="ARBA" id="ARBA00001946"/>
    </source>
</evidence>
<keyword evidence="9" id="KW-0378">Hydrolase</keyword>
<comment type="similarity">
    <text evidence="5">Belongs to the CMP-NeuNAc synthase family.</text>
</comment>
<evidence type="ECO:0000256" key="5">
    <source>
        <dbReference type="ARBA" id="ARBA00010726"/>
    </source>
</evidence>
<dbReference type="Pfam" id="PF02348">
    <property type="entry name" value="CTP_transf_3"/>
    <property type="match status" value="1"/>
</dbReference>
<keyword evidence="12" id="KW-0548">Nucleotidyltransferase</keyword>
<evidence type="ECO:0000256" key="1">
    <source>
        <dbReference type="ARBA" id="ARBA00001862"/>
    </source>
</evidence>
<name>A0A5C1Y8R4_9MICO</name>
<sequence length="407" mass="42677">MSGGEVIAIIPARGGSRGVPRKNVRPVGGVPLIVRAVSSARAAHGIDRVVVTTDDDEIAALSRAHGAEVIARPAELAGDTASSESALDHALEVLGAAGVDASVVVFIQATSPFIDPDDLDDAVARVRSRAADVVFSAVPSWGFLWRQAPDGVGVSGVNHDPAHRPRRQDREPEYLETGAFYVLDGDGYRAARHRFFGAVAAGIVAEHAAIEIDTEEQLRHADALAALVDPIAPIDVDAVVTDFDGVHTDDRVLVSEDGTEYVTVNRSDGMGVAALTRAGVPLLILSTERNRVVAARARKLGVEVRHGLDDKAAALVEWAKDAGIPLERIAYLGNDVNDLACLDLVGWPVATPGAHPLVLAAARTVLGRAGGDGAVRELADRVLASLEPPTRVPAASRPAPPREDTRA</sequence>
<dbReference type="InterPro" id="IPR003329">
    <property type="entry name" value="Cytidylyl_trans"/>
</dbReference>
<dbReference type="InterPro" id="IPR029044">
    <property type="entry name" value="Nucleotide-diphossugar_trans"/>
</dbReference>
<dbReference type="SFLD" id="SFLDS00003">
    <property type="entry name" value="Haloacid_Dehalogenase"/>
    <property type="match status" value="1"/>
</dbReference>
<dbReference type="Gene3D" id="3.40.50.1000">
    <property type="entry name" value="HAD superfamily/HAD-like"/>
    <property type="match status" value="1"/>
</dbReference>
<dbReference type="EC" id="2.7.7.43" evidence="7"/>
<accession>A0A5C1Y8R4</accession>
<dbReference type="Gene3D" id="3.90.550.10">
    <property type="entry name" value="Spore Coat Polysaccharide Biosynthesis Protein SpsA, Chain A"/>
    <property type="match status" value="1"/>
</dbReference>
<dbReference type="PANTHER" id="PTHR21485:SF3">
    <property type="entry name" value="N-ACYLNEURAMINATE CYTIDYLYLTRANSFERASE"/>
    <property type="match status" value="1"/>
</dbReference>
<protein>
    <recommendedName>
        <fullName evidence="7">N-acylneuraminate cytidylyltransferase</fullName>
        <ecNumber evidence="7">2.7.7.43</ecNumber>
    </recommendedName>
</protein>
<reference evidence="12 13" key="1">
    <citation type="submission" date="2019-09" db="EMBL/GenBank/DDBJ databases">
        <title>Genome sequencing of strain KACC 19322.</title>
        <authorList>
            <person name="Heo J."/>
            <person name="Kim S.-J."/>
            <person name="Kim J.-S."/>
            <person name="Hong S.-B."/>
            <person name="Kwon S.-W."/>
        </authorList>
    </citation>
    <scope>NUCLEOTIDE SEQUENCE [LARGE SCALE GENOMIC DNA]</scope>
    <source>
        <strain evidence="12 13">KACC 19322</strain>
    </source>
</reference>
<dbReference type="GO" id="GO:0008781">
    <property type="term" value="F:N-acylneuraminate cytidylyltransferase activity"/>
    <property type="evidence" value="ECO:0007669"/>
    <property type="project" value="UniProtKB-EC"/>
</dbReference>
<evidence type="ECO:0000256" key="10">
    <source>
        <dbReference type="ARBA" id="ARBA00022842"/>
    </source>
</evidence>
<dbReference type="RefSeq" id="WP_149325900.1">
    <property type="nucleotide sequence ID" value="NZ_CP043504.1"/>
</dbReference>
<comment type="pathway">
    <text evidence="3">Amino-sugar metabolism; N-acetylneuraminate metabolism.</text>
</comment>
<dbReference type="SUPFAM" id="SSF56784">
    <property type="entry name" value="HAD-like"/>
    <property type="match status" value="1"/>
</dbReference>
<comment type="catalytic activity">
    <reaction evidence="1">
        <text>an N-acylneuraminate + CTP = a CMP-N-acyl-beta-neuraminate + diphosphate</text>
        <dbReference type="Rhea" id="RHEA:11344"/>
        <dbReference type="ChEBI" id="CHEBI:33019"/>
        <dbReference type="ChEBI" id="CHEBI:37563"/>
        <dbReference type="ChEBI" id="CHEBI:60073"/>
        <dbReference type="ChEBI" id="CHEBI:68671"/>
        <dbReference type="EC" id="2.7.7.43"/>
    </reaction>
</comment>
<dbReference type="OrthoDB" id="9805604at2"/>
<evidence type="ECO:0000256" key="11">
    <source>
        <dbReference type="SAM" id="MobiDB-lite"/>
    </source>
</evidence>
<dbReference type="Proteomes" id="UP000322159">
    <property type="component" value="Chromosome"/>
</dbReference>
<dbReference type="SFLD" id="SFLDG01136">
    <property type="entry name" value="C1.6:_Phosphoserine_Phosphatas"/>
    <property type="match status" value="1"/>
</dbReference>
<feature type="region of interest" description="Disordered" evidence="11">
    <location>
        <begin position="387"/>
        <end position="407"/>
    </location>
</feature>
<dbReference type="UniPathway" id="UPA00628"/>
<dbReference type="AlphaFoldDB" id="A0A5C1Y8R4"/>
<evidence type="ECO:0000256" key="3">
    <source>
        <dbReference type="ARBA" id="ARBA00005141"/>
    </source>
</evidence>
<dbReference type="EMBL" id="CP043504">
    <property type="protein sequence ID" value="QEO10483.1"/>
    <property type="molecule type" value="Genomic_DNA"/>
</dbReference>
<dbReference type="Pfam" id="PF08282">
    <property type="entry name" value="Hydrolase_3"/>
    <property type="match status" value="1"/>
</dbReference>
<keyword evidence="12" id="KW-0808">Transferase</keyword>
<keyword evidence="13" id="KW-1185">Reference proteome</keyword>
<dbReference type="InterPro" id="IPR010023">
    <property type="entry name" value="KdsC_fam"/>
</dbReference>